<name>A0ABU5T819_9MICC</name>
<gene>
    <name evidence="5" type="ORF">SPF06_13960</name>
</gene>
<evidence type="ECO:0000256" key="2">
    <source>
        <dbReference type="ARBA" id="ARBA00023125"/>
    </source>
</evidence>
<dbReference type="PANTHER" id="PTHR33164:SF99">
    <property type="entry name" value="MARR FAMILY REGULATORY PROTEIN"/>
    <property type="match status" value="1"/>
</dbReference>
<dbReference type="InterPro" id="IPR036388">
    <property type="entry name" value="WH-like_DNA-bd_sf"/>
</dbReference>
<accession>A0ABU5T819</accession>
<proteinExistence type="predicted"/>
<keyword evidence="3" id="KW-0804">Transcription</keyword>
<feature type="domain" description="HTH marR-type" evidence="4">
    <location>
        <begin position="2"/>
        <end position="126"/>
    </location>
</feature>
<dbReference type="RefSeq" id="WP_323279725.1">
    <property type="nucleotide sequence ID" value="NZ_JAYGGQ010000011.1"/>
</dbReference>
<comment type="caution">
    <text evidence="5">The sequence shown here is derived from an EMBL/GenBank/DDBJ whole genome shotgun (WGS) entry which is preliminary data.</text>
</comment>
<evidence type="ECO:0000256" key="1">
    <source>
        <dbReference type="ARBA" id="ARBA00023015"/>
    </source>
</evidence>
<reference evidence="5 6" key="1">
    <citation type="submission" date="2023-12" db="EMBL/GenBank/DDBJ databases">
        <title>Sinomonas terricola sp. nov, isolated from litchi orchard soil in Guangdong, PR China.</title>
        <authorList>
            <person name="Jiaxin W."/>
            <person name="Yang Z."/>
            <person name="Honghui Z."/>
        </authorList>
    </citation>
    <scope>NUCLEOTIDE SEQUENCE [LARGE SCALE GENOMIC DNA]</scope>
    <source>
        <strain evidence="5 6">JGH33</strain>
    </source>
</reference>
<evidence type="ECO:0000313" key="5">
    <source>
        <dbReference type="EMBL" id="MEA5455835.1"/>
    </source>
</evidence>
<dbReference type="PANTHER" id="PTHR33164">
    <property type="entry name" value="TRANSCRIPTIONAL REGULATOR, MARR FAMILY"/>
    <property type="match status" value="1"/>
</dbReference>
<dbReference type="SMART" id="SM00347">
    <property type="entry name" value="HTH_MARR"/>
    <property type="match status" value="1"/>
</dbReference>
<keyword evidence="1" id="KW-0805">Transcription regulation</keyword>
<evidence type="ECO:0000259" key="4">
    <source>
        <dbReference type="PROSITE" id="PS50995"/>
    </source>
</evidence>
<dbReference type="InterPro" id="IPR023187">
    <property type="entry name" value="Tscrpt_reg_MarR-type_CS"/>
</dbReference>
<dbReference type="InterPro" id="IPR039422">
    <property type="entry name" value="MarR/SlyA-like"/>
</dbReference>
<evidence type="ECO:0000256" key="3">
    <source>
        <dbReference type="ARBA" id="ARBA00023163"/>
    </source>
</evidence>
<dbReference type="Gene3D" id="1.10.10.10">
    <property type="entry name" value="Winged helix-like DNA-binding domain superfamily/Winged helix DNA-binding domain"/>
    <property type="match status" value="1"/>
</dbReference>
<dbReference type="Proteomes" id="UP001304769">
    <property type="component" value="Unassembled WGS sequence"/>
</dbReference>
<dbReference type="InterPro" id="IPR000835">
    <property type="entry name" value="HTH_MarR-typ"/>
</dbReference>
<dbReference type="InterPro" id="IPR036390">
    <property type="entry name" value="WH_DNA-bd_sf"/>
</dbReference>
<dbReference type="PRINTS" id="PR00598">
    <property type="entry name" value="HTHMARR"/>
</dbReference>
<dbReference type="SUPFAM" id="SSF46785">
    <property type="entry name" value="Winged helix' DNA-binding domain"/>
    <property type="match status" value="1"/>
</dbReference>
<keyword evidence="2" id="KW-0238">DNA-binding</keyword>
<keyword evidence="6" id="KW-1185">Reference proteome</keyword>
<protein>
    <submittedName>
        <fullName evidence="5">MarR family transcriptional regulator</fullName>
    </submittedName>
</protein>
<dbReference type="EMBL" id="JAYGGQ010000011">
    <property type="protein sequence ID" value="MEA5455835.1"/>
    <property type="molecule type" value="Genomic_DNA"/>
</dbReference>
<dbReference type="PROSITE" id="PS50995">
    <property type="entry name" value="HTH_MARR_2"/>
    <property type="match status" value="1"/>
</dbReference>
<dbReference type="PROSITE" id="PS01117">
    <property type="entry name" value="HTH_MARR_1"/>
    <property type="match status" value="1"/>
</dbReference>
<evidence type="ECO:0000313" key="6">
    <source>
        <dbReference type="Proteomes" id="UP001304769"/>
    </source>
</evidence>
<organism evidence="5 6">
    <name type="scientific">Sinomonas terricola</name>
    <dbReference type="NCBI Taxonomy" id="3110330"/>
    <lineage>
        <taxon>Bacteria</taxon>
        <taxon>Bacillati</taxon>
        <taxon>Actinomycetota</taxon>
        <taxon>Actinomycetes</taxon>
        <taxon>Micrococcales</taxon>
        <taxon>Micrococcaceae</taxon>
        <taxon>Sinomonas</taxon>
    </lineage>
</organism>
<sequence>MSTEATHELVEQWRALQCAYLKTSNALDRELSSRHGIGLNEFETLDLLAEHRSEGCRMKDLTSVSPMTQSALSKIVDRLEKAGYVRRAACADDRRSLYVELTDAGSHLHDEAATTHRELLEANLPV</sequence>
<dbReference type="Pfam" id="PF12802">
    <property type="entry name" value="MarR_2"/>
    <property type="match status" value="1"/>
</dbReference>